<evidence type="ECO:0000313" key="1">
    <source>
        <dbReference type="EMBL" id="NLQ21794.1"/>
    </source>
</evidence>
<evidence type="ECO:0000313" key="2">
    <source>
        <dbReference type="Proteomes" id="UP000527352"/>
    </source>
</evidence>
<organism evidence="1 2">
    <name type="scientific">Shewanella oncorhynchi</name>
    <dbReference type="NCBI Taxonomy" id="2726434"/>
    <lineage>
        <taxon>Bacteria</taxon>
        <taxon>Pseudomonadati</taxon>
        <taxon>Pseudomonadota</taxon>
        <taxon>Gammaproteobacteria</taxon>
        <taxon>Alteromonadales</taxon>
        <taxon>Shewanellaceae</taxon>
        <taxon>Shewanella</taxon>
    </lineage>
</organism>
<comment type="caution">
    <text evidence="1">The sequence shown here is derived from an EMBL/GenBank/DDBJ whole genome shotgun (WGS) entry which is preliminary data.</text>
</comment>
<dbReference type="PANTHER" id="PTHR33361">
    <property type="entry name" value="GLR0591 PROTEIN"/>
    <property type="match status" value="1"/>
</dbReference>
<gene>
    <name evidence="1" type="ORF">HGO26_02715</name>
</gene>
<name>A0ABX1KJD7_9GAMM</name>
<sequence>MTLKTVLKRIGLGSLVLVLLLVALAAHEWFAKKPFFFRAFLDRSVVKMAFESPETLTSLGFLESVGITGHNAELDDDSPEAMDKTFAQVRDLRETLLSYSDADLDENQRISKDIALYLADFALISEPYRYHNYPLNQLFGVQNGYPSFMQAQHQVHSVGDAENYLSRLQKVKLKFAQTLEGLKIREAKGIIPPKFVIERVLTEMNEFVATPIQDNILYSSFKTKLADTDISADEQARLLAAAEADIKGYVHPAYQLFIDYLTQLQAKAGTDDGYWALPNGNLAYEQLLKFFTTTNYTADEIHAKGVAEVDRIQNEIMTILAAEGYDVSQGFSVAIEALAADPKFYYEDSDAGRAQILVDYQHILDEVNAGLGDAFRIRPEAGMEVVRIPEFKEKTAPGAYYQQPAIDGSRPGRFYANLYDIKATPKYGMRTLAYHEGIPGHHFQIAVAMELEGMPLIRKMAPFTAYIEGWALYSERLAWELGFQKDPFDNIGRLQAELFRAVRLVVDTGIHHSRWTREQAIDYMKKNTGMSDRDVTAEIERYIVMPGQATAYKVGMMKILELREKAKLALGDKFDLRDFHDVVLKNGAVPLDILETLVDRYIADKKSADTKNAEAKATDAKAKV</sequence>
<dbReference type="InterPro" id="IPR010281">
    <property type="entry name" value="DUF885"/>
</dbReference>
<proteinExistence type="predicted"/>
<dbReference type="Proteomes" id="UP000527352">
    <property type="component" value="Unassembled WGS sequence"/>
</dbReference>
<dbReference type="PANTHER" id="PTHR33361:SF2">
    <property type="entry name" value="DUF885 DOMAIN-CONTAINING PROTEIN"/>
    <property type="match status" value="1"/>
</dbReference>
<reference evidence="1 2" key="1">
    <citation type="submission" date="2020-04" db="EMBL/GenBank/DDBJ databases">
        <title>The first description of lens atrophy caused by putative novel Shewanella sp. that is a new emerging pathogen for cultured rainbow trout?</title>
        <authorList>
            <person name="Saticioglu I.B."/>
            <person name="Duman M."/>
            <person name="Altun S."/>
        </authorList>
    </citation>
    <scope>NUCLEOTIDE SEQUENCE [LARGE SCALE GENOMIC DNA]</scope>
    <source>
        <strain evidence="1 2">S-1</strain>
    </source>
</reference>
<accession>A0ABX1KJD7</accession>
<dbReference type="RefSeq" id="WP_168823168.1">
    <property type="nucleotide sequence ID" value="NZ_JABAEB010000002.1"/>
</dbReference>
<protein>
    <submittedName>
        <fullName evidence="1">DUF885 domain-containing protein</fullName>
    </submittedName>
</protein>
<dbReference type="EMBL" id="JABAEB010000002">
    <property type="protein sequence ID" value="NLQ21794.1"/>
    <property type="molecule type" value="Genomic_DNA"/>
</dbReference>
<dbReference type="Pfam" id="PF05960">
    <property type="entry name" value="DUF885"/>
    <property type="match status" value="1"/>
</dbReference>
<keyword evidence="2" id="KW-1185">Reference proteome</keyword>